<comment type="caution">
    <text evidence="1">The sequence shown here is derived from an EMBL/GenBank/DDBJ whole genome shotgun (WGS) entry which is preliminary data.</text>
</comment>
<reference evidence="1" key="2">
    <citation type="submission" date="2023-05" db="EMBL/GenBank/DDBJ databases">
        <authorList>
            <consortium name="Lawrence Berkeley National Laboratory"/>
            <person name="Steindorff A."/>
            <person name="Hensen N."/>
            <person name="Bonometti L."/>
            <person name="Westerberg I."/>
            <person name="Brannstrom I.O."/>
            <person name="Guillou S."/>
            <person name="Cros-Aarteil S."/>
            <person name="Calhoun S."/>
            <person name="Haridas S."/>
            <person name="Kuo A."/>
            <person name="Mondo S."/>
            <person name="Pangilinan J."/>
            <person name="Riley R."/>
            <person name="Labutti K."/>
            <person name="Andreopoulos B."/>
            <person name="Lipzen A."/>
            <person name="Chen C."/>
            <person name="Yanf M."/>
            <person name="Daum C."/>
            <person name="Ng V."/>
            <person name="Clum A."/>
            <person name="Ohm R."/>
            <person name="Martin F."/>
            <person name="Silar P."/>
            <person name="Natvig D."/>
            <person name="Lalanne C."/>
            <person name="Gautier V."/>
            <person name="Ament-Velasquez S.L."/>
            <person name="Kruys A."/>
            <person name="Hutchinson M.I."/>
            <person name="Powell A.J."/>
            <person name="Barry K."/>
            <person name="Miller A.N."/>
            <person name="Grigoriev I.V."/>
            <person name="Debuchy R."/>
            <person name="Gladieux P."/>
            <person name="Thoren M.H."/>
            <person name="Johannesson H."/>
        </authorList>
    </citation>
    <scope>NUCLEOTIDE SEQUENCE</scope>
    <source>
        <strain evidence="1">PSN309</strain>
    </source>
</reference>
<proteinExistence type="predicted"/>
<dbReference type="InterPro" id="IPR008949">
    <property type="entry name" value="Isoprenoid_synthase_dom_sf"/>
</dbReference>
<gene>
    <name evidence="1" type="ORF">QBC35DRAFT_529691</name>
</gene>
<organism evidence="1 2">
    <name type="scientific">Podospora australis</name>
    <dbReference type="NCBI Taxonomy" id="1536484"/>
    <lineage>
        <taxon>Eukaryota</taxon>
        <taxon>Fungi</taxon>
        <taxon>Dikarya</taxon>
        <taxon>Ascomycota</taxon>
        <taxon>Pezizomycotina</taxon>
        <taxon>Sordariomycetes</taxon>
        <taxon>Sordariomycetidae</taxon>
        <taxon>Sordariales</taxon>
        <taxon>Podosporaceae</taxon>
        <taxon>Podospora</taxon>
    </lineage>
</organism>
<dbReference type="AlphaFoldDB" id="A0AAN6X3N4"/>
<keyword evidence="2" id="KW-1185">Reference proteome</keyword>
<evidence type="ECO:0000313" key="1">
    <source>
        <dbReference type="EMBL" id="KAK4190827.1"/>
    </source>
</evidence>
<protein>
    <recommendedName>
        <fullName evidence="3">Terpene synthase</fullName>
    </recommendedName>
</protein>
<dbReference type="Gene3D" id="1.10.600.10">
    <property type="entry name" value="Farnesyl Diphosphate Synthase"/>
    <property type="match status" value="1"/>
</dbReference>
<dbReference type="EMBL" id="MU864363">
    <property type="protein sequence ID" value="KAK4190827.1"/>
    <property type="molecule type" value="Genomic_DNA"/>
</dbReference>
<name>A0AAN6X3N4_9PEZI</name>
<sequence length="388" mass="45051">MNQSNDSTMPPTDNKYRVNLTGQKLVIPDLWPAFSKWKSGTNPHQAGLVENVIKPAVERTLLDEQARNEFLGMSCEIWIYPDFPDASAEVLEPVALFTIWLLLFGDLFVYGSSSLFTPFLLDTETRTKSMEDFLRKYEAWKEEQPADEEERRVMEWEPENDNPEMVMVYTLLDDVRLRLWERHGVDEEELKWLDFFVALHVEERFLLDGIGVMGREFYDDNSKLKILVRRKTTCAVEIIMWFSRVLGGKEGEMMPSEKERDIEEIRELELRGKGLGTAFVLINELFTLKKKLENEAECLIPIIMEERNYDLEAATHSVVQQIYAAIKYVDEQTAAYKARCEPDVAVKIDRLVEAYQTIITSTLHFCTSSPWYGLMSHRQEDGSFVITL</sequence>
<evidence type="ECO:0000313" key="2">
    <source>
        <dbReference type="Proteomes" id="UP001302126"/>
    </source>
</evidence>
<reference evidence="1" key="1">
    <citation type="journal article" date="2023" name="Mol. Phylogenet. Evol.">
        <title>Genome-scale phylogeny and comparative genomics of the fungal order Sordariales.</title>
        <authorList>
            <person name="Hensen N."/>
            <person name="Bonometti L."/>
            <person name="Westerberg I."/>
            <person name="Brannstrom I.O."/>
            <person name="Guillou S."/>
            <person name="Cros-Aarteil S."/>
            <person name="Calhoun S."/>
            <person name="Haridas S."/>
            <person name="Kuo A."/>
            <person name="Mondo S."/>
            <person name="Pangilinan J."/>
            <person name="Riley R."/>
            <person name="LaButti K."/>
            <person name="Andreopoulos B."/>
            <person name="Lipzen A."/>
            <person name="Chen C."/>
            <person name="Yan M."/>
            <person name="Daum C."/>
            <person name="Ng V."/>
            <person name="Clum A."/>
            <person name="Steindorff A."/>
            <person name="Ohm R.A."/>
            <person name="Martin F."/>
            <person name="Silar P."/>
            <person name="Natvig D.O."/>
            <person name="Lalanne C."/>
            <person name="Gautier V."/>
            <person name="Ament-Velasquez S.L."/>
            <person name="Kruys A."/>
            <person name="Hutchinson M.I."/>
            <person name="Powell A.J."/>
            <person name="Barry K."/>
            <person name="Miller A.N."/>
            <person name="Grigoriev I.V."/>
            <person name="Debuchy R."/>
            <person name="Gladieux P."/>
            <person name="Hiltunen Thoren M."/>
            <person name="Johannesson H."/>
        </authorList>
    </citation>
    <scope>NUCLEOTIDE SEQUENCE</scope>
    <source>
        <strain evidence="1">PSN309</strain>
    </source>
</reference>
<evidence type="ECO:0008006" key="3">
    <source>
        <dbReference type="Google" id="ProtNLM"/>
    </source>
</evidence>
<dbReference type="SUPFAM" id="SSF48576">
    <property type="entry name" value="Terpenoid synthases"/>
    <property type="match status" value="1"/>
</dbReference>
<dbReference type="Proteomes" id="UP001302126">
    <property type="component" value="Unassembled WGS sequence"/>
</dbReference>
<accession>A0AAN6X3N4</accession>